<keyword evidence="3" id="KW-1185">Reference proteome</keyword>
<feature type="transmembrane region" description="Helical" evidence="1">
    <location>
        <begin position="304"/>
        <end position="321"/>
    </location>
</feature>
<feature type="transmembrane region" description="Helical" evidence="1">
    <location>
        <begin position="158"/>
        <end position="178"/>
    </location>
</feature>
<dbReference type="Pfam" id="PF06772">
    <property type="entry name" value="LtrA"/>
    <property type="match status" value="1"/>
</dbReference>
<evidence type="ECO:0000313" key="3">
    <source>
        <dbReference type="Proteomes" id="UP000199504"/>
    </source>
</evidence>
<feature type="transmembrane region" description="Helical" evidence="1">
    <location>
        <begin position="81"/>
        <end position="100"/>
    </location>
</feature>
<dbReference type="Proteomes" id="UP000199504">
    <property type="component" value="Unassembled WGS sequence"/>
</dbReference>
<dbReference type="OrthoDB" id="7698234at2"/>
<keyword evidence="1" id="KW-1133">Transmembrane helix</keyword>
<dbReference type="RefSeq" id="WP_091615415.1">
    <property type="nucleotide sequence ID" value="NZ_FMCX01000012.1"/>
</dbReference>
<dbReference type="PANTHER" id="PTHR36840">
    <property type="entry name" value="BLL5714 PROTEIN"/>
    <property type="match status" value="1"/>
</dbReference>
<gene>
    <name evidence="2" type="ORF">GA0070564_11261</name>
</gene>
<feature type="transmembrane region" description="Helical" evidence="1">
    <location>
        <begin position="51"/>
        <end position="69"/>
    </location>
</feature>
<dbReference type="STRING" id="262898.GA0070564_11261"/>
<sequence length="382" mass="40713">MRAPHRHDPSRAPADRVTPVEVFFDVVFVFTLTQLTRVLEADLTPAGFGRVVLLFGILWWMFDGYVGLANHVPPRSPAQKLLLFLGMGGFLIAAVGIPRAYTDTGLVFGVGYLVVICVHLLLFTQADIGRALWWLAAYNLGSALLVVAGGLTAGATRYALWLVAFAVQSVVPYLVPRFSWVRVQSLFRIQPSHLIERHGLLVIIALGESVVAIGMGVDVEHLTAGTVAVIGLALALPAALWWTYFTDTPAVEAALVAVGPDRRVGQALRLLFAHIPLLLGIVVAAAGVHAAVAHPGDPTSWQSATALSGGTTLYLAATIAIRRSLRIAPVRSRVITAVAVLGTVPVGLATNGALHLAALVIVVVVMLVVDRRYHAAQTLREA</sequence>
<keyword evidence="1" id="KW-0812">Transmembrane</keyword>
<proteinExistence type="predicted"/>
<dbReference type="AlphaFoldDB" id="A0A1C5AL07"/>
<keyword evidence="1" id="KW-0472">Membrane</keyword>
<accession>A0A1C5AL07</accession>
<dbReference type="InterPro" id="IPR010640">
    <property type="entry name" value="Low_temperature_requirement_A"/>
</dbReference>
<feature type="transmembrane region" description="Helical" evidence="1">
    <location>
        <begin position="106"/>
        <end position="124"/>
    </location>
</feature>
<dbReference type="PANTHER" id="PTHR36840:SF1">
    <property type="entry name" value="BLL5714 PROTEIN"/>
    <property type="match status" value="1"/>
</dbReference>
<name>A0A1C5AL07_9ACTN</name>
<evidence type="ECO:0000313" key="2">
    <source>
        <dbReference type="EMBL" id="SCF45922.1"/>
    </source>
</evidence>
<feature type="transmembrane region" description="Helical" evidence="1">
    <location>
        <begin position="223"/>
        <end position="245"/>
    </location>
</feature>
<dbReference type="EMBL" id="FMCX01000012">
    <property type="protein sequence ID" value="SCF45922.1"/>
    <property type="molecule type" value="Genomic_DNA"/>
</dbReference>
<protein>
    <submittedName>
        <fullName evidence="2">Low temperature requirement protein LtrA</fullName>
    </submittedName>
</protein>
<feature type="transmembrane region" description="Helical" evidence="1">
    <location>
        <begin position="131"/>
        <end position="152"/>
    </location>
</feature>
<organism evidence="2 3">
    <name type="scientific">Micromonospora mirobrigensis</name>
    <dbReference type="NCBI Taxonomy" id="262898"/>
    <lineage>
        <taxon>Bacteria</taxon>
        <taxon>Bacillati</taxon>
        <taxon>Actinomycetota</taxon>
        <taxon>Actinomycetes</taxon>
        <taxon>Micromonosporales</taxon>
        <taxon>Micromonosporaceae</taxon>
        <taxon>Micromonospora</taxon>
    </lineage>
</organism>
<feature type="transmembrane region" description="Helical" evidence="1">
    <location>
        <begin position="333"/>
        <end position="350"/>
    </location>
</feature>
<evidence type="ECO:0000256" key="1">
    <source>
        <dbReference type="SAM" id="Phobius"/>
    </source>
</evidence>
<feature type="transmembrane region" description="Helical" evidence="1">
    <location>
        <begin position="270"/>
        <end position="292"/>
    </location>
</feature>
<feature type="transmembrane region" description="Helical" evidence="1">
    <location>
        <begin position="199"/>
        <end position="217"/>
    </location>
</feature>
<reference evidence="3" key="1">
    <citation type="submission" date="2016-06" db="EMBL/GenBank/DDBJ databases">
        <authorList>
            <person name="Varghese N."/>
            <person name="Submissions Spin"/>
        </authorList>
    </citation>
    <scope>NUCLEOTIDE SEQUENCE [LARGE SCALE GENOMIC DNA]</scope>
    <source>
        <strain evidence="3">DSM 44830</strain>
    </source>
</reference>